<sequence>MHFLNAIILVLPLALASPVAPGCGTVQDKTGLGQTLLGDNQCHDIGAKAKSWSVSDDCICVAFNAGGCSDTDPRTWEFVTGGHTGVDLPGGRVQNYKCFTNMVLGQQWVMKFVATYNPKNLKNN</sequence>
<dbReference type="OrthoDB" id="10368516at2759"/>
<gene>
    <name evidence="2" type="ORF">EKO04_006282</name>
</gene>
<name>A0A8H7MIP9_9PLEO</name>
<feature type="signal peptide" evidence="1">
    <location>
        <begin position="1"/>
        <end position="16"/>
    </location>
</feature>
<dbReference type="EMBL" id="RZGK01000010">
    <property type="protein sequence ID" value="KAF9696115.1"/>
    <property type="molecule type" value="Genomic_DNA"/>
</dbReference>
<evidence type="ECO:0000313" key="2">
    <source>
        <dbReference type="EMBL" id="KAF9696115.1"/>
    </source>
</evidence>
<dbReference type="AlphaFoldDB" id="A0A8H7MIP9"/>
<proteinExistence type="predicted"/>
<dbReference type="Proteomes" id="UP000651452">
    <property type="component" value="Unassembled WGS sequence"/>
</dbReference>
<organism evidence="2 3">
    <name type="scientific">Ascochyta lentis</name>
    <dbReference type="NCBI Taxonomy" id="205686"/>
    <lineage>
        <taxon>Eukaryota</taxon>
        <taxon>Fungi</taxon>
        <taxon>Dikarya</taxon>
        <taxon>Ascomycota</taxon>
        <taxon>Pezizomycotina</taxon>
        <taxon>Dothideomycetes</taxon>
        <taxon>Pleosporomycetidae</taxon>
        <taxon>Pleosporales</taxon>
        <taxon>Pleosporineae</taxon>
        <taxon>Didymellaceae</taxon>
        <taxon>Ascochyta</taxon>
    </lineage>
</organism>
<keyword evidence="3" id="KW-1185">Reference proteome</keyword>
<feature type="chain" id="PRO_5034233768" evidence="1">
    <location>
        <begin position="17"/>
        <end position="124"/>
    </location>
</feature>
<protein>
    <submittedName>
        <fullName evidence="2">Uncharacterized protein</fullName>
    </submittedName>
</protein>
<comment type="caution">
    <text evidence="2">The sequence shown here is derived from an EMBL/GenBank/DDBJ whole genome shotgun (WGS) entry which is preliminary data.</text>
</comment>
<keyword evidence="1" id="KW-0732">Signal</keyword>
<evidence type="ECO:0000256" key="1">
    <source>
        <dbReference type="SAM" id="SignalP"/>
    </source>
</evidence>
<reference evidence="2" key="2">
    <citation type="submission" date="2020-09" db="EMBL/GenBank/DDBJ databases">
        <title>Reference genome assembly for Australian Ascochyta lentis isolate Al4.</title>
        <authorList>
            <person name="Lee R.C."/>
            <person name="Farfan-Caceres L.M."/>
            <person name="Debler J.W."/>
            <person name="Williams A.H."/>
            <person name="Henares B.M."/>
        </authorList>
    </citation>
    <scope>NUCLEOTIDE SEQUENCE</scope>
    <source>
        <strain evidence="2">Al4</strain>
    </source>
</reference>
<accession>A0A8H7MIP9</accession>
<evidence type="ECO:0000313" key="3">
    <source>
        <dbReference type="Proteomes" id="UP000651452"/>
    </source>
</evidence>
<reference evidence="2" key="1">
    <citation type="submission" date="2018-12" db="EMBL/GenBank/DDBJ databases">
        <authorList>
            <person name="Syme R.A."/>
            <person name="Farfan-Caceres L."/>
            <person name="Lichtenzveig J."/>
        </authorList>
    </citation>
    <scope>NUCLEOTIDE SEQUENCE</scope>
    <source>
        <strain evidence="2">Al4</strain>
    </source>
</reference>